<dbReference type="Gene3D" id="3.30.70.790">
    <property type="entry name" value="UreE, C-terminal domain"/>
    <property type="match status" value="1"/>
</dbReference>
<dbReference type="InterPro" id="IPR007864">
    <property type="entry name" value="UreE_C_dom"/>
</dbReference>
<dbReference type="RefSeq" id="WP_153116122.1">
    <property type="nucleotide sequence ID" value="NZ_JACIGE010000005.1"/>
</dbReference>
<dbReference type="GO" id="GO:0019627">
    <property type="term" value="P:urea metabolic process"/>
    <property type="evidence" value="ECO:0007669"/>
    <property type="project" value="InterPro"/>
</dbReference>
<keyword evidence="9" id="KW-1185">Reference proteome</keyword>
<dbReference type="SMART" id="SM00988">
    <property type="entry name" value="UreE_N"/>
    <property type="match status" value="1"/>
</dbReference>
<dbReference type="NCBIfam" id="NF009751">
    <property type="entry name" value="PRK13261.1-1"/>
    <property type="match status" value="1"/>
</dbReference>
<dbReference type="Gene3D" id="2.60.260.20">
    <property type="entry name" value="Urease metallochaperone UreE, N-terminal domain"/>
    <property type="match status" value="1"/>
</dbReference>
<evidence type="ECO:0000256" key="3">
    <source>
        <dbReference type="ARBA" id="ARBA00022596"/>
    </source>
</evidence>
<dbReference type="InterPro" id="IPR036118">
    <property type="entry name" value="UreE_N_sf"/>
</dbReference>
<name>A0A840G643_RHOTE</name>
<keyword evidence="2 5" id="KW-0963">Cytoplasm</keyword>
<dbReference type="Proteomes" id="UP000587070">
    <property type="component" value="Unassembled WGS sequence"/>
</dbReference>
<evidence type="ECO:0000256" key="2">
    <source>
        <dbReference type="ARBA" id="ARBA00022490"/>
    </source>
</evidence>
<organism evidence="8 9">
    <name type="scientific">Rhodocyclus tenuis</name>
    <name type="common">Rhodospirillum tenue</name>
    <dbReference type="NCBI Taxonomy" id="1066"/>
    <lineage>
        <taxon>Bacteria</taxon>
        <taxon>Pseudomonadati</taxon>
        <taxon>Pseudomonadota</taxon>
        <taxon>Betaproteobacteria</taxon>
        <taxon>Rhodocyclales</taxon>
        <taxon>Rhodocyclaceae</taxon>
        <taxon>Rhodocyclus</taxon>
    </lineage>
</organism>
<feature type="region of interest" description="Disordered" evidence="6">
    <location>
        <begin position="136"/>
        <end position="212"/>
    </location>
</feature>
<dbReference type="SUPFAM" id="SSF69737">
    <property type="entry name" value="Urease metallochaperone UreE, C-terminal domain"/>
    <property type="match status" value="1"/>
</dbReference>
<dbReference type="GO" id="GO:0005737">
    <property type="term" value="C:cytoplasm"/>
    <property type="evidence" value="ECO:0007669"/>
    <property type="project" value="UniProtKB-SubCell"/>
</dbReference>
<dbReference type="Pfam" id="PF02814">
    <property type="entry name" value="UreE_N"/>
    <property type="match status" value="1"/>
</dbReference>
<dbReference type="InterPro" id="IPR004029">
    <property type="entry name" value="UreE_N"/>
</dbReference>
<feature type="compositionally biased region" description="Basic and acidic residues" evidence="6">
    <location>
        <begin position="168"/>
        <end position="191"/>
    </location>
</feature>
<comment type="subcellular location">
    <subcellularLocation>
        <location evidence="1 5">Cytoplasm</location>
    </subcellularLocation>
</comment>
<evidence type="ECO:0000313" key="8">
    <source>
        <dbReference type="EMBL" id="MBB4247355.1"/>
    </source>
</evidence>
<dbReference type="GO" id="GO:0065003">
    <property type="term" value="P:protein-containing complex assembly"/>
    <property type="evidence" value="ECO:0007669"/>
    <property type="project" value="InterPro"/>
</dbReference>
<feature type="compositionally biased region" description="Basic and acidic residues" evidence="6">
    <location>
        <begin position="151"/>
        <end position="161"/>
    </location>
</feature>
<protein>
    <recommendedName>
        <fullName evidence="5">Urease accessory protein UreE</fullName>
    </recommendedName>
</protein>
<feature type="domain" description="UreE urease accessory N-terminal" evidence="7">
    <location>
        <begin position="1"/>
        <end position="62"/>
    </location>
</feature>
<accession>A0A840G643</accession>
<evidence type="ECO:0000256" key="4">
    <source>
        <dbReference type="ARBA" id="ARBA00023186"/>
    </source>
</evidence>
<comment type="function">
    <text evidence="5">Involved in urease metallocenter assembly. Binds nickel. Probably functions as a nickel donor during metallocenter assembly.</text>
</comment>
<evidence type="ECO:0000256" key="6">
    <source>
        <dbReference type="SAM" id="MobiDB-lite"/>
    </source>
</evidence>
<dbReference type="InterPro" id="IPR012406">
    <property type="entry name" value="UreE"/>
</dbReference>
<dbReference type="CDD" id="cd00571">
    <property type="entry name" value="UreE"/>
    <property type="match status" value="1"/>
</dbReference>
<dbReference type="HAMAP" id="MF_00822">
    <property type="entry name" value="UreE"/>
    <property type="match status" value="1"/>
</dbReference>
<dbReference type="GO" id="GO:0016151">
    <property type="term" value="F:nickel cation binding"/>
    <property type="evidence" value="ECO:0007669"/>
    <property type="project" value="UniProtKB-UniRule"/>
</dbReference>
<evidence type="ECO:0000259" key="7">
    <source>
        <dbReference type="SMART" id="SM00988"/>
    </source>
</evidence>
<dbReference type="EMBL" id="JACIGE010000005">
    <property type="protein sequence ID" value="MBB4247355.1"/>
    <property type="molecule type" value="Genomic_DNA"/>
</dbReference>
<feature type="compositionally biased region" description="Basic residues" evidence="6">
    <location>
        <begin position="198"/>
        <end position="212"/>
    </location>
</feature>
<sequence length="212" mass="22872">MLTLTRKTAQTPTDSVALAYDERKRSRLKVTLASGVDAGIFLERGDHLHGGDRLLSEDGRVVVEVVAAPELLIEAFADDPLLFARAAYHLGNRHIPLQIVAEGRGGRLLFQTDHVLADMLRGLGCVVGEAEAPFQPEAGAYGAHGGHHHHGHDDDGGDTHAHGHAHGHAHEHGHADEHSHDKHAQDTHAPDLHNPGHGPHRSLPKIHQFKSG</sequence>
<evidence type="ECO:0000256" key="1">
    <source>
        <dbReference type="ARBA" id="ARBA00004496"/>
    </source>
</evidence>
<dbReference type="SUPFAM" id="SSF69287">
    <property type="entry name" value="Urease metallochaperone UreE, N-terminal domain"/>
    <property type="match status" value="1"/>
</dbReference>
<dbReference type="AlphaFoldDB" id="A0A840G643"/>
<keyword evidence="3 5" id="KW-0533">Nickel</keyword>
<dbReference type="GO" id="GO:0006457">
    <property type="term" value="P:protein folding"/>
    <property type="evidence" value="ECO:0007669"/>
    <property type="project" value="InterPro"/>
</dbReference>
<reference evidence="8 9" key="1">
    <citation type="submission" date="2020-08" db="EMBL/GenBank/DDBJ databases">
        <title>Genome sequencing of Purple Non-Sulfur Bacteria from various extreme environments.</title>
        <authorList>
            <person name="Mayer M."/>
        </authorList>
    </citation>
    <scope>NUCLEOTIDE SEQUENCE [LARGE SCALE GENOMIC DNA]</scope>
    <source>
        <strain evidence="8 9">2761</strain>
    </source>
</reference>
<evidence type="ECO:0000256" key="5">
    <source>
        <dbReference type="HAMAP-Rule" id="MF_00822"/>
    </source>
</evidence>
<dbReference type="GO" id="GO:0051082">
    <property type="term" value="F:unfolded protein binding"/>
    <property type="evidence" value="ECO:0007669"/>
    <property type="project" value="UniProtKB-UniRule"/>
</dbReference>
<evidence type="ECO:0000313" key="9">
    <source>
        <dbReference type="Proteomes" id="UP000587070"/>
    </source>
</evidence>
<comment type="similarity">
    <text evidence="5">Belongs to the UreE family.</text>
</comment>
<keyword evidence="4 5" id="KW-0143">Chaperone</keyword>
<comment type="caution">
    <text evidence="8">The sequence shown here is derived from an EMBL/GenBank/DDBJ whole genome shotgun (WGS) entry which is preliminary data.</text>
</comment>
<dbReference type="OrthoDB" id="5421304at2"/>
<proteinExistence type="inferred from homology"/>
<dbReference type="Pfam" id="PF05194">
    <property type="entry name" value="UreE_C"/>
    <property type="match status" value="1"/>
</dbReference>
<gene>
    <name evidence="5" type="primary">ureE</name>
    <name evidence="8" type="ORF">GGD90_001726</name>
</gene>